<evidence type="ECO:0000313" key="3">
    <source>
        <dbReference type="Proteomes" id="UP001386955"/>
    </source>
</evidence>
<accession>A0AAN9XKP5</accession>
<sequence length="172" mass="20372">MDRLIGCHQFLTSPHLKEWLKKQGINFLLYGVRVDELKVAVQKLEKKSDVIQRTVNEELRHDREIHDEVKEWIKKANELISDYEDFNKEEFDHKCAVVDLFVSGYLPKPGIRYRRSRKAYDITKKANESVEKSKFESFSYWSGPPSMAAFFSNVGYKAINREKAKRKKLWKN</sequence>
<dbReference type="Proteomes" id="UP001386955">
    <property type="component" value="Unassembled WGS sequence"/>
</dbReference>
<name>A0AAN9XKP5_PSOTE</name>
<proteinExistence type="predicted"/>
<feature type="coiled-coil region" evidence="1">
    <location>
        <begin position="34"/>
        <end position="89"/>
    </location>
</feature>
<organism evidence="2 3">
    <name type="scientific">Psophocarpus tetragonolobus</name>
    <name type="common">Winged bean</name>
    <name type="synonym">Dolichos tetragonolobus</name>
    <dbReference type="NCBI Taxonomy" id="3891"/>
    <lineage>
        <taxon>Eukaryota</taxon>
        <taxon>Viridiplantae</taxon>
        <taxon>Streptophyta</taxon>
        <taxon>Embryophyta</taxon>
        <taxon>Tracheophyta</taxon>
        <taxon>Spermatophyta</taxon>
        <taxon>Magnoliopsida</taxon>
        <taxon>eudicotyledons</taxon>
        <taxon>Gunneridae</taxon>
        <taxon>Pentapetalae</taxon>
        <taxon>rosids</taxon>
        <taxon>fabids</taxon>
        <taxon>Fabales</taxon>
        <taxon>Fabaceae</taxon>
        <taxon>Papilionoideae</taxon>
        <taxon>50 kb inversion clade</taxon>
        <taxon>NPAAA clade</taxon>
        <taxon>indigoferoid/millettioid clade</taxon>
        <taxon>Phaseoleae</taxon>
        <taxon>Psophocarpus</taxon>
    </lineage>
</organism>
<comment type="caution">
    <text evidence="2">The sequence shown here is derived from an EMBL/GenBank/DDBJ whole genome shotgun (WGS) entry which is preliminary data.</text>
</comment>
<evidence type="ECO:0000313" key="2">
    <source>
        <dbReference type="EMBL" id="KAK7395758.1"/>
    </source>
</evidence>
<reference evidence="2 3" key="1">
    <citation type="submission" date="2024-01" db="EMBL/GenBank/DDBJ databases">
        <title>The genomes of 5 underutilized Papilionoideae crops provide insights into root nodulation and disease resistanc.</title>
        <authorList>
            <person name="Jiang F."/>
        </authorList>
    </citation>
    <scope>NUCLEOTIDE SEQUENCE [LARGE SCALE GENOMIC DNA]</scope>
    <source>
        <strain evidence="2">DUOXIRENSHENG_FW03</strain>
        <tissue evidence="2">Leaves</tissue>
    </source>
</reference>
<keyword evidence="1" id="KW-0175">Coiled coil</keyword>
<dbReference type="EMBL" id="JAYMYS010000004">
    <property type="protein sequence ID" value="KAK7395758.1"/>
    <property type="molecule type" value="Genomic_DNA"/>
</dbReference>
<protein>
    <submittedName>
        <fullName evidence="2">Uncharacterized protein</fullName>
    </submittedName>
</protein>
<gene>
    <name evidence="2" type="ORF">VNO78_16325</name>
</gene>
<dbReference type="AlphaFoldDB" id="A0AAN9XKP5"/>
<keyword evidence="3" id="KW-1185">Reference proteome</keyword>
<evidence type="ECO:0000256" key="1">
    <source>
        <dbReference type="SAM" id="Coils"/>
    </source>
</evidence>